<keyword evidence="2" id="KW-1185">Reference proteome</keyword>
<accession>A0ABQ9HB34</accession>
<protein>
    <submittedName>
        <fullName evidence="1">Uncharacterized protein</fullName>
    </submittedName>
</protein>
<evidence type="ECO:0000313" key="2">
    <source>
        <dbReference type="Proteomes" id="UP001159363"/>
    </source>
</evidence>
<name>A0ABQ9HB34_9NEOP</name>
<proteinExistence type="predicted"/>
<sequence>MQARVVGLVEASGQDCTSRNARVGETGAARENPPTSGIVWHDYHVRKSGGDHYSTVSEAVGRPFGEERHRTSFERAHCFCGVLPEIHTSGATTPIHPRQSAVLRRDTGLSYLQFRFPYQRPKWPCFTPQSTLFINLDILRGMVYENQISPSVGWQLFLHTSSELWELRPPVSRHTCHSGGICFTGGCPKFLARQDDRVSYKVYTGTRYKCAIASTHKALNWRAVFSSRCVYLCDFQRRPYKFIGGNSVAKPTGVIEVSMEQRWNERTGETGDPRKNPPTNSIVRYDSHMRKSGALVHTVFDVSWRTLAQSSPFTVKTVNQCLVNICIFVYNPIPNNTDKLRQKSRTHRASRESRLPLHVGVGLFSSVATGAEIGWARAAPHVHITYRKKRKSRREAFNSAVVESDVISIVYSASSVTGEITAYSADRSRNTLGKWGHLPPCWNVVRHLAPADLVARWQASRRESFSARSSQSDTSPHFQTLWQPSENGYAYIIGTVSPFPLCNSPLPDPLAAIREWVRIHHRNRVAISSLPGNSGFLHVGIVSDDAAGRRVFPGFSRCSRPFIPALFHTHLSHPRGFQELVVKRRPNLFTHSESFQKCSTINCEQPIPNFISNLVADIHREVLSSLTKLVDGELFNLWRLASVNVYQPIHNHYFHIDSLFIAMTPNVCRSHIQYPPVALFTVPMLAVVDFTPSVLSCHHSTLRWVIALLYSHTWRSRSHNPPNSRTVCTETRSVLSIVSPARSGRFRHLESR</sequence>
<gene>
    <name evidence="1" type="ORF">PR048_017965</name>
</gene>
<dbReference type="EMBL" id="JARBHB010000006">
    <property type="protein sequence ID" value="KAJ8881484.1"/>
    <property type="molecule type" value="Genomic_DNA"/>
</dbReference>
<comment type="caution">
    <text evidence="1">The sequence shown here is derived from an EMBL/GenBank/DDBJ whole genome shotgun (WGS) entry which is preliminary data.</text>
</comment>
<reference evidence="1 2" key="1">
    <citation type="submission" date="2023-02" db="EMBL/GenBank/DDBJ databases">
        <title>LHISI_Scaffold_Assembly.</title>
        <authorList>
            <person name="Stuart O.P."/>
            <person name="Cleave R."/>
            <person name="Magrath M.J.L."/>
            <person name="Mikheyev A.S."/>
        </authorList>
    </citation>
    <scope>NUCLEOTIDE SEQUENCE [LARGE SCALE GENOMIC DNA]</scope>
    <source>
        <strain evidence="1">Daus_M_001</strain>
        <tissue evidence="1">Leg muscle</tissue>
    </source>
</reference>
<evidence type="ECO:0000313" key="1">
    <source>
        <dbReference type="EMBL" id="KAJ8881484.1"/>
    </source>
</evidence>
<dbReference type="Proteomes" id="UP001159363">
    <property type="component" value="Chromosome 5"/>
</dbReference>
<organism evidence="1 2">
    <name type="scientific">Dryococelus australis</name>
    <dbReference type="NCBI Taxonomy" id="614101"/>
    <lineage>
        <taxon>Eukaryota</taxon>
        <taxon>Metazoa</taxon>
        <taxon>Ecdysozoa</taxon>
        <taxon>Arthropoda</taxon>
        <taxon>Hexapoda</taxon>
        <taxon>Insecta</taxon>
        <taxon>Pterygota</taxon>
        <taxon>Neoptera</taxon>
        <taxon>Polyneoptera</taxon>
        <taxon>Phasmatodea</taxon>
        <taxon>Verophasmatodea</taxon>
        <taxon>Anareolatae</taxon>
        <taxon>Phasmatidae</taxon>
        <taxon>Eurycanthinae</taxon>
        <taxon>Dryococelus</taxon>
    </lineage>
</organism>